<feature type="active site" evidence="1">
    <location>
        <position position="291"/>
    </location>
</feature>
<dbReference type="InterPro" id="IPR036514">
    <property type="entry name" value="SGNH_hydro_sf"/>
</dbReference>
<dbReference type="Gene3D" id="3.40.50.1110">
    <property type="entry name" value="SGNH hydrolase"/>
    <property type="match status" value="1"/>
</dbReference>
<dbReference type="CDD" id="cd01823">
    <property type="entry name" value="SEST_like"/>
    <property type="match status" value="1"/>
</dbReference>
<dbReference type="PANTHER" id="PTHR37981:SF1">
    <property type="entry name" value="SGNH HYDROLASE-TYPE ESTERASE DOMAIN-CONTAINING PROTEIN"/>
    <property type="match status" value="1"/>
</dbReference>
<organism evidence="5 6">
    <name type="scientific">Pseudofrankia asymbiotica</name>
    <dbReference type="NCBI Taxonomy" id="1834516"/>
    <lineage>
        <taxon>Bacteria</taxon>
        <taxon>Bacillati</taxon>
        <taxon>Actinomycetota</taxon>
        <taxon>Actinomycetes</taxon>
        <taxon>Frankiales</taxon>
        <taxon>Frankiaceae</taxon>
        <taxon>Pseudofrankia</taxon>
    </lineage>
</organism>
<keyword evidence="2" id="KW-1015">Disulfide bond</keyword>
<sequence>MQLRMSASTRARRLASLGVAGLFVTLTVLLSGCQPRTDLSPVGADQPRERTGVKPVSFSKPPTIVALGDSYSSGEGTPPYDPDAPGCARGASAWPRLLGQQITGSTVILLACSGAKTTALTTSFHNQSSQVEALRALVVGKLKPDIVTITIGGNDAGFGPTMTSCVIWRCFWTGRDDRTREYVTEQLPSLLQTAYSQVKAAAGDARVIVVGYPDLFPSSTANTCKWLDNNERVQLTGLNNDINRVARRAASKAGVDFLSIDRVLDKHKLCTKDAWIYPVALTGAGLQASGHPNALGQRAIADAVYDYLAKGD</sequence>
<dbReference type="PROSITE" id="PS51257">
    <property type="entry name" value="PROKAR_LIPOPROTEIN"/>
    <property type="match status" value="1"/>
</dbReference>
<protein>
    <submittedName>
        <fullName evidence="5">Hydrolase</fullName>
    </submittedName>
</protein>
<gene>
    <name evidence="5" type="ORF">BL253_17965</name>
</gene>
<name>A0A1V2IB62_9ACTN</name>
<dbReference type="PANTHER" id="PTHR37981">
    <property type="entry name" value="LIPASE 2"/>
    <property type="match status" value="1"/>
</dbReference>
<dbReference type="GO" id="GO:0004806">
    <property type="term" value="F:triacylglycerol lipase activity"/>
    <property type="evidence" value="ECO:0007669"/>
    <property type="project" value="TreeGrafter"/>
</dbReference>
<feature type="region of interest" description="Disordered" evidence="3">
    <location>
        <begin position="37"/>
        <end position="57"/>
    </location>
</feature>
<proteinExistence type="predicted"/>
<dbReference type="AlphaFoldDB" id="A0A1V2IB62"/>
<evidence type="ECO:0000256" key="3">
    <source>
        <dbReference type="SAM" id="MobiDB-lite"/>
    </source>
</evidence>
<dbReference type="SUPFAM" id="SSF52266">
    <property type="entry name" value="SGNH hydrolase"/>
    <property type="match status" value="1"/>
</dbReference>
<dbReference type="EMBL" id="MOMC01000036">
    <property type="protein sequence ID" value="ONH28970.1"/>
    <property type="molecule type" value="Genomic_DNA"/>
</dbReference>
<keyword evidence="6" id="KW-1185">Reference proteome</keyword>
<dbReference type="GO" id="GO:0019433">
    <property type="term" value="P:triglyceride catabolic process"/>
    <property type="evidence" value="ECO:0007669"/>
    <property type="project" value="TreeGrafter"/>
</dbReference>
<feature type="disulfide bond" evidence="2">
    <location>
        <begin position="87"/>
        <end position="112"/>
    </location>
</feature>
<feature type="disulfide bond" evidence="2">
    <location>
        <begin position="224"/>
        <end position="270"/>
    </location>
</feature>
<dbReference type="InterPro" id="IPR013830">
    <property type="entry name" value="SGNH_hydro"/>
</dbReference>
<dbReference type="Proteomes" id="UP000188929">
    <property type="component" value="Unassembled WGS sequence"/>
</dbReference>
<feature type="disulfide bond" evidence="2">
    <location>
        <begin position="165"/>
        <end position="170"/>
    </location>
</feature>
<feature type="domain" description="SGNH hydrolase-type esterase" evidence="4">
    <location>
        <begin position="66"/>
        <end position="299"/>
    </location>
</feature>
<accession>A0A1V2IB62</accession>
<dbReference type="Pfam" id="PF13472">
    <property type="entry name" value="Lipase_GDSL_2"/>
    <property type="match status" value="1"/>
</dbReference>
<evidence type="ECO:0000256" key="1">
    <source>
        <dbReference type="PIRSR" id="PIRSR637460-1"/>
    </source>
</evidence>
<dbReference type="OrthoDB" id="5503950at2"/>
<evidence type="ECO:0000259" key="4">
    <source>
        <dbReference type="Pfam" id="PF13472"/>
    </source>
</evidence>
<reference evidence="6" key="1">
    <citation type="submission" date="2016-10" db="EMBL/GenBank/DDBJ databases">
        <title>Frankia sp. NRRL B-16386 Genome sequencing.</title>
        <authorList>
            <person name="Ghodhbane-Gtari F."/>
            <person name="Swanson E."/>
            <person name="Gueddou A."/>
            <person name="Hezbri K."/>
            <person name="Ktari K."/>
            <person name="Nouioui I."/>
            <person name="Morris K."/>
            <person name="Simpson S."/>
            <person name="Abebe-Akele F."/>
            <person name="Thomas K."/>
            <person name="Gtari M."/>
            <person name="Tisa L.S."/>
        </authorList>
    </citation>
    <scope>NUCLEOTIDE SEQUENCE [LARGE SCALE GENOMIC DNA]</scope>
    <source>
        <strain evidence="6">NRRL B-16386</strain>
    </source>
</reference>
<evidence type="ECO:0000313" key="6">
    <source>
        <dbReference type="Proteomes" id="UP000188929"/>
    </source>
</evidence>
<dbReference type="InterPro" id="IPR037460">
    <property type="entry name" value="SEST-like"/>
</dbReference>
<keyword evidence="5" id="KW-0378">Hydrolase</keyword>
<feature type="active site" description="Nucleophile" evidence="1">
    <location>
        <position position="70"/>
    </location>
</feature>
<comment type="caution">
    <text evidence="5">The sequence shown here is derived from an EMBL/GenBank/DDBJ whole genome shotgun (WGS) entry which is preliminary data.</text>
</comment>
<evidence type="ECO:0000313" key="5">
    <source>
        <dbReference type="EMBL" id="ONH28970.1"/>
    </source>
</evidence>
<evidence type="ECO:0000256" key="2">
    <source>
        <dbReference type="PIRSR" id="PIRSR637460-2"/>
    </source>
</evidence>
<dbReference type="STRING" id="1834516.BL253_17965"/>